<dbReference type="Proteomes" id="UP000580839">
    <property type="component" value="Unassembled WGS sequence"/>
</dbReference>
<dbReference type="AlphaFoldDB" id="A0A849SJS7"/>
<dbReference type="GO" id="GO:0015562">
    <property type="term" value="F:efflux transmembrane transporter activity"/>
    <property type="evidence" value="ECO:0007669"/>
    <property type="project" value="InterPro"/>
</dbReference>
<organism evidence="1 2">
    <name type="scientific">Eiseniibacteriota bacterium</name>
    <dbReference type="NCBI Taxonomy" id="2212470"/>
    <lineage>
        <taxon>Bacteria</taxon>
        <taxon>Candidatus Eiseniibacteriota</taxon>
    </lineage>
</organism>
<evidence type="ECO:0000313" key="2">
    <source>
        <dbReference type="Proteomes" id="UP000580839"/>
    </source>
</evidence>
<gene>
    <name evidence="1" type="ORF">HOP12_01405</name>
</gene>
<evidence type="ECO:0000313" key="1">
    <source>
        <dbReference type="EMBL" id="NOT32804.1"/>
    </source>
</evidence>
<dbReference type="EMBL" id="JABFRW010000014">
    <property type="protein sequence ID" value="NOT32804.1"/>
    <property type="molecule type" value="Genomic_DNA"/>
</dbReference>
<name>A0A849SJS7_UNCEI</name>
<proteinExistence type="predicted"/>
<reference evidence="1 2" key="1">
    <citation type="submission" date="2020-04" db="EMBL/GenBank/DDBJ databases">
        <title>Metagenomic profiling of ammonia- and methane-oxidizing microorganisms in a Dutch drinking water treatment plant.</title>
        <authorList>
            <person name="Poghosyan L."/>
            <person name="Leucker S."/>
        </authorList>
    </citation>
    <scope>NUCLEOTIDE SEQUENCE [LARGE SCALE GENOMIC DNA]</scope>
    <source>
        <strain evidence="1">S-RSF-IL-03</strain>
    </source>
</reference>
<comment type="caution">
    <text evidence="1">The sequence shown here is derived from an EMBL/GenBank/DDBJ whole genome shotgun (WGS) entry which is preliminary data.</text>
</comment>
<dbReference type="Gene3D" id="1.20.1600.10">
    <property type="entry name" value="Outer membrane efflux proteins (OEP)"/>
    <property type="match status" value="1"/>
</dbReference>
<dbReference type="SUPFAM" id="SSF56954">
    <property type="entry name" value="Outer membrane efflux proteins (OEP)"/>
    <property type="match status" value="1"/>
</dbReference>
<protein>
    <submittedName>
        <fullName evidence="1">TolC family protein</fullName>
    </submittedName>
</protein>
<sequence>MVRARAAVAGARAAWIVSGPGARPTMLELEHEQLGGSARSDDARSTLELSRGIPLANVADGRRGVALARYESARAESASLARALTIEVRATLERVRVLERGRQVFDRLVALDAEVTAAARARVRDELITPLTARLVELDQLRVERRRATHAIALEEALVERIGWLGADAGAIVLASEAVEPESLTIAEDTIAARGREDAPAVLQARARIREREAAERLLAREQHGDAHVAIGAFLERRPSETATADDGGTRELGFRARVGVPLPWGTIDRMAVEQARSETGLAVQDERVVALAAATEARRAHRRLRLAWSQHTRDASRASQIDADLVRVREAYRDGRIGLDAYLAEKDRLTESRLEGLESELTYWEARAALERALGLSFEAIASGATR</sequence>
<accession>A0A849SJS7</accession>